<name>A0ABT2S0A6_9FIRM</name>
<keyword evidence="3" id="KW-1185">Reference proteome</keyword>
<dbReference type="InterPro" id="IPR014867">
    <property type="entry name" value="Spore_coat_CotH_CotH2/3/7"/>
</dbReference>
<feature type="signal peptide" evidence="1">
    <location>
        <begin position="1"/>
        <end position="28"/>
    </location>
</feature>
<proteinExistence type="predicted"/>
<accession>A0ABT2S0A6</accession>
<sequence>MKKKTRRIRLAGCLTVLALVAAVGFAKACEPYRNQEIGFSEEERFWDSDLTLELSTFLKSEIYYTLDGSRPSRETARYERPIRLEAGEECRGIPVRAIAYYEDGTQSDVYTRTYFLGRNVKHRFSTLVVAITGDPEELFGYEKGILVTGKLRDDYVLEHPDEWISNRDPANYNVRGDAGERVVQVEMWEPDGTQILDEELGIRVNGGLSRGLDVKSLRLIAREQYGGKRIRTELFPENQGEETGTAGQEPTFSKRVVLRNHGNDQEYGYLRNELGAQLAADAGFPCSARYRAASVWINGEYYGFEWLEDYFDRTYLNNLYQSRPDEGSWRMAEPFREDDQELTEEEQQAKQDLQEVMSYYHYDLTDDRLYEELAARLDIDNFLHYCAVEMFVANVDWPDNNCKAYRWYSDIGDYSGAGTDGKWRFLLYDLDLSMGRIPETHYSTHPLALALGGESVGWRQEFPLLKELLKREDVRAQFAAILEKYAEGAFSTAHVETVLEQIEAEMDGELSWQIRAVSEKEAVKEGETFGQEYQEKVEQHQQEIRVIREFWEQRPAVILEEIRKLPEYMEQLED</sequence>
<evidence type="ECO:0000313" key="2">
    <source>
        <dbReference type="EMBL" id="MCU6698004.1"/>
    </source>
</evidence>
<dbReference type="Pfam" id="PF13287">
    <property type="entry name" value="Fn3_assoc"/>
    <property type="match status" value="1"/>
</dbReference>
<dbReference type="GO" id="GO:0016301">
    <property type="term" value="F:kinase activity"/>
    <property type="evidence" value="ECO:0007669"/>
    <property type="project" value="UniProtKB-KW"/>
</dbReference>
<gene>
    <name evidence="2" type="ORF">OCV63_14065</name>
</gene>
<dbReference type="Pfam" id="PF08757">
    <property type="entry name" value="CotH"/>
    <property type="match status" value="1"/>
</dbReference>
<evidence type="ECO:0000256" key="1">
    <source>
        <dbReference type="SAM" id="SignalP"/>
    </source>
</evidence>
<evidence type="ECO:0000313" key="3">
    <source>
        <dbReference type="Proteomes" id="UP001652461"/>
    </source>
</evidence>
<dbReference type="RefSeq" id="WP_158364876.1">
    <property type="nucleotide sequence ID" value="NZ_JAOQKC010000023.1"/>
</dbReference>
<reference evidence="2 3" key="1">
    <citation type="journal article" date="2021" name="ISME Commun">
        <title>Automated analysis of genomic sequences facilitates high-throughput and comprehensive description of bacteria.</title>
        <authorList>
            <person name="Hitch T.C.A."/>
        </authorList>
    </citation>
    <scope>NUCLEOTIDE SEQUENCE [LARGE SCALE GENOMIC DNA]</scope>
    <source>
        <strain evidence="2 3">Sanger_04</strain>
    </source>
</reference>
<keyword evidence="2" id="KW-0808">Transferase</keyword>
<protein>
    <submittedName>
        <fullName evidence="2">CotH kinase family protein</fullName>
    </submittedName>
</protein>
<dbReference type="EMBL" id="JAOQKC010000023">
    <property type="protein sequence ID" value="MCU6698004.1"/>
    <property type="molecule type" value="Genomic_DNA"/>
</dbReference>
<dbReference type="InterPro" id="IPR026876">
    <property type="entry name" value="Fn3_assoc_repeat"/>
</dbReference>
<comment type="caution">
    <text evidence="2">The sequence shown here is derived from an EMBL/GenBank/DDBJ whole genome shotgun (WGS) entry which is preliminary data.</text>
</comment>
<feature type="chain" id="PRO_5045367284" evidence="1">
    <location>
        <begin position="29"/>
        <end position="574"/>
    </location>
</feature>
<dbReference type="Proteomes" id="UP001652461">
    <property type="component" value="Unassembled WGS sequence"/>
</dbReference>
<keyword evidence="1" id="KW-0732">Signal</keyword>
<organism evidence="2 3">
    <name type="scientific">Laedolimicola ammoniilytica</name>
    <dbReference type="NCBI Taxonomy" id="2981771"/>
    <lineage>
        <taxon>Bacteria</taxon>
        <taxon>Bacillati</taxon>
        <taxon>Bacillota</taxon>
        <taxon>Clostridia</taxon>
        <taxon>Lachnospirales</taxon>
        <taxon>Lachnospiraceae</taxon>
        <taxon>Laedolimicola</taxon>
    </lineage>
</organism>
<keyword evidence="2" id="KW-0418">Kinase</keyword>